<proteinExistence type="predicted"/>
<comment type="caution">
    <text evidence="2">The sequence shown here is derived from an EMBL/GenBank/DDBJ whole genome shotgun (WGS) entry which is preliminary data.</text>
</comment>
<organism evidence="2 3">
    <name type="scientific">Catenulispora yoronensis</name>
    <dbReference type="NCBI Taxonomy" id="450799"/>
    <lineage>
        <taxon>Bacteria</taxon>
        <taxon>Bacillati</taxon>
        <taxon>Actinomycetota</taxon>
        <taxon>Actinomycetes</taxon>
        <taxon>Catenulisporales</taxon>
        <taxon>Catenulisporaceae</taxon>
        <taxon>Catenulispora</taxon>
    </lineage>
</organism>
<evidence type="ECO:0000313" key="2">
    <source>
        <dbReference type="EMBL" id="GAA2031099.1"/>
    </source>
</evidence>
<gene>
    <name evidence="2" type="ORF">GCM10009839_33710</name>
</gene>
<dbReference type="Proteomes" id="UP001500751">
    <property type="component" value="Unassembled WGS sequence"/>
</dbReference>
<protein>
    <submittedName>
        <fullName evidence="2">Uncharacterized protein</fullName>
    </submittedName>
</protein>
<dbReference type="RefSeq" id="WP_344666543.1">
    <property type="nucleotide sequence ID" value="NZ_BAAAQN010000017.1"/>
</dbReference>
<accession>A0ABP5FNZ8</accession>
<name>A0ABP5FNZ8_9ACTN</name>
<evidence type="ECO:0000256" key="1">
    <source>
        <dbReference type="SAM" id="MobiDB-lite"/>
    </source>
</evidence>
<keyword evidence="3" id="KW-1185">Reference proteome</keyword>
<feature type="compositionally biased region" description="Polar residues" evidence="1">
    <location>
        <begin position="258"/>
        <end position="272"/>
    </location>
</feature>
<feature type="region of interest" description="Disordered" evidence="1">
    <location>
        <begin position="249"/>
        <end position="272"/>
    </location>
</feature>
<evidence type="ECO:0000313" key="3">
    <source>
        <dbReference type="Proteomes" id="UP001500751"/>
    </source>
</evidence>
<reference evidence="3" key="1">
    <citation type="journal article" date="2019" name="Int. J. Syst. Evol. Microbiol.">
        <title>The Global Catalogue of Microorganisms (GCM) 10K type strain sequencing project: providing services to taxonomists for standard genome sequencing and annotation.</title>
        <authorList>
            <consortium name="The Broad Institute Genomics Platform"/>
            <consortium name="The Broad Institute Genome Sequencing Center for Infectious Disease"/>
            <person name="Wu L."/>
            <person name="Ma J."/>
        </authorList>
    </citation>
    <scope>NUCLEOTIDE SEQUENCE [LARGE SCALE GENOMIC DNA]</scope>
    <source>
        <strain evidence="3">JCM 16014</strain>
    </source>
</reference>
<dbReference type="EMBL" id="BAAAQN010000017">
    <property type="protein sequence ID" value="GAA2031099.1"/>
    <property type="molecule type" value="Genomic_DNA"/>
</dbReference>
<sequence length="272" mass="29564">MDADAGEALFERYVTENGYKILDRHPDLGTQKRPDYLVLAAGVEVVVEVESFNLPSAASVGDVALLDMRPQLKNVRNKITAGAEQLKGIDGYPLAVVLANPKNAHLPLEGPMFEGALYGDPMITIDGDGETDMRFGRNGRLHVTELDGSVRGNHPHLSAVAVLRRSYSDEAHAAAMQASQSLGYENILATVREAHRRMAEMGEDATQAVCLDIYETVSRSAIPLPRDVFAGPHDTRWGEVAEGRYGQIERERPGRHSAASSIQQSATCEKAS</sequence>